<dbReference type="Proteomes" id="UP000248729">
    <property type="component" value="Unassembled WGS sequence"/>
</dbReference>
<name>A0A329E053_VIBDI</name>
<proteinExistence type="predicted"/>
<feature type="transmembrane region" description="Helical" evidence="1">
    <location>
        <begin position="313"/>
        <end position="335"/>
    </location>
</feature>
<dbReference type="RefSeq" id="WP_220089761.1">
    <property type="nucleotide sequence ID" value="NZ_QLTR01000036.1"/>
</dbReference>
<feature type="transmembrane region" description="Helical" evidence="1">
    <location>
        <begin position="429"/>
        <end position="447"/>
    </location>
</feature>
<feature type="transmembrane region" description="Helical" evidence="1">
    <location>
        <begin position="76"/>
        <end position="95"/>
    </location>
</feature>
<comment type="caution">
    <text evidence="2">The sequence shown here is derived from an EMBL/GenBank/DDBJ whole genome shotgun (WGS) entry which is preliminary data.</text>
</comment>
<dbReference type="EMBL" id="QLTR01000036">
    <property type="protein sequence ID" value="RAS57195.1"/>
    <property type="molecule type" value="Genomic_DNA"/>
</dbReference>
<evidence type="ECO:0000256" key="1">
    <source>
        <dbReference type="SAM" id="Phobius"/>
    </source>
</evidence>
<feature type="transmembrane region" description="Helical" evidence="1">
    <location>
        <begin position="137"/>
        <end position="158"/>
    </location>
</feature>
<evidence type="ECO:0000313" key="3">
    <source>
        <dbReference type="Proteomes" id="UP000248729"/>
    </source>
</evidence>
<feature type="transmembrane region" description="Helical" evidence="1">
    <location>
        <begin position="453"/>
        <end position="475"/>
    </location>
</feature>
<evidence type="ECO:0000313" key="2">
    <source>
        <dbReference type="EMBL" id="RAS57195.1"/>
    </source>
</evidence>
<keyword evidence="1" id="KW-0472">Membrane</keyword>
<sequence length="486" mass="54273">MNLRQETQSVKGNNREVDLASPNGNSIEVGIGKYSWPQVVNWLLIVLVLYAMGSVFIANPFSIFTDRTTPVDYSRIMYFHGLSVGLAGLTCLIVSQVFNLDPKFKKIIFYCTIGTIFFGVTGGAINRSMEFTKLTLWYQIFSFFALDAIIVTMLIGIIKTKDNALKNSTYYYLVLASSCSALIAALIGDLAGFILDFGDWPGIMGWYAGKIGYTLEEWQSNLLRSHSDMMVVSVIGLILSVINWKYGRNVLGNVKKLKTVSEWFVITGLILMVLILVISGFGSSEFQIPHIFTEKGFFKPRGQSVAGIDLVDFIIGTFFLIGGLLLIASILFGNNKSNNLLDKTSKYTLSGVFLTWLCIVITVAGMGFLQEYRADLYNSANDVPLGDFGFAFRMLHLDVSLMLFPAIMVVMILAQQFLNEKDNKVIQRILRFGVIICTIGSLIYMVFNPQPFGPGYWVVGFGFITIISAMIYYFIRSNPIVKVKQE</sequence>
<feature type="transmembrane region" description="Helical" evidence="1">
    <location>
        <begin position="223"/>
        <end position="242"/>
    </location>
</feature>
<gene>
    <name evidence="2" type="ORF">DET48_13632</name>
</gene>
<keyword evidence="1" id="KW-1133">Transmembrane helix</keyword>
<reference evidence="2 3" key="1">
    <citation type="submission" date="2018-06" db="EMBL/GenBank/DDBJ databases">
        <title>Freshwater and sediment microbial communities from various areas in North America, analyzing microbe dynamics in response to fracking.</title>
        <authorList>
            <person name="Lamendella R."/>
        </authorList>
    </citation>
    <scope>NUCLEOTIDE SEQUENCE [LARGE SCALE GENOMIC DNA]</scope>
    <source>
        <strain evidence="2 3">99A</strain>
    </source>
</reference>
<feature type="transmembrane region" description="Helical" evidence="1">
    <location>
        <begin position="390"/>
        <end position="417"/>
    </location>
</feature>
<feature type="transmembrane region" description="Helical" evidence="1">
    <location>
        <begin position="263"/>
        <end position="282"/>
    </location>
</feature>
<feature type="transmembrane region" description="Helical" evidence="1">
    <location>
        <begin position="107"/>
        <end position="125"/>
    </location>
</feature>
<feature type="transmembrane region" description="Helical" evidence="1">
    <location>
        <begin position="170"/>
        <end position="195"/>
    </location>
</feature>
<feature type="transmembrane region" description="Helical" evidence="1">
    <location>
        <begin position="347"/>
        <end position="370"/>
    </location>
</feature>
<feature type="transmembrane region" description="Helical" evidence="1">
    <location>
        <begin position="42"/>
        <end position="64"/>
    </location>
</feature>
<keyword evidence="1" id="KW-0812">Transmembrane</keyword>
<organism evidence="2 3">
    <name type="scientific">Vibrio diazotrophicus</name>
    <dbReference type="NCBI Taxonomy" id="685"/>
    <lineage>
        <taxon>Bacteria</taxon>
        <taxon>Pseudomonadati</taxon>
        <taxon>Pseudomonadota</taxon>
        <taxon>Gammaproteobacteria</taxon>
        <taxon>Vibrionales</taxon>
        <taxon>Vibrionaceae</taxon>
        <taxon>Vibrio</taxon>
    </lineage>
</organism>
<accession>A0A329E053</accession>
<protein>
    <submittedName>
        <fullName evidence="2">Uncharacterized protein</fullName>
    </submittedName>
</protein>
<dbReference type="AlphaFoldDB" id="A0A329E053"/>